<dbReference type="SUPFAM" id="SSF53335">
    <property type="entry name" value="S-adenosyl-L-methionine-dependent methyltransferases"/>
    <property type="match status" value="1"/>
</dbReference>
<dbReference type="Gene3D" id="3.40.50.150">
    <property type="entry name" value="Vaccinia Virus protein VP39"/>
    <property type="match status" value="1"/>
</dbReference>
<reference evidence="6 7" key="1">
    <citation type="submission" date="2015-04" db="EMBL/GenBank/DDBJ databases">
        <authorList>
            <person name="Syromyatnikov M.Y."/>
            <person name="Popov V.N."/>
        </authorList>
    </citation>
    <scope>NUCLEOTIDE SEQUENCE [LARGE SCALE GENOMIC DNA]</scope>
    <source>
        <strain evidence="6">WF-38-12</strain>
    </source>
</reference>
<keyword evidence="7" id="KW-1185">Reference proteome</keyword>
<evidence type="ECO:0000313" key="7">
    <source>
        <dbReference type="Proteomes" id="UP000054383"/>
    </source>
</evidence>
<dbReference type="PANTHER" id="PTHR43712:SF12">
    <property type="entry name" value="STERIGMATOCYSTIN 8-O-METHYLTRANSFERASE"/>
    <property type="match status" value="1"/>
</dbReference>
<dbReference type="Pfam" id="PF00891">
    <property type="entry name" value="Methyltransf_2"/>
    <property type="match status" value="1"/>
</dbReference>
<evidence type="ECO:0000256" key="1">
    <source>
        <dbReference type="ARBA" id="ARBA00022603"/>
    </source>
</evidence>
<keyword evidence="1 6" id="KW-0489">Methyltransferase</keyword>
<evidence type="ECO:0000313" key="6">
    <source>
        <dbReference type="EMBL" id="CRG83838.1"/>
    </source>
</evidence>
<evidence type="ECO:0000256" key="4">
    <source>
        <dbReference type="SAM" id="MobiDB-lite"/>
    </source>
</evidence>
<name>A0A0U1LLG0_TALIS</name>
<evidence type="ECO:0000259" key="5">
    <source>
        <dbReference type="Pfam" id="PF00891"/>
    </source>
</evidence>
<dbReference type="CDD" id="cd02440">
    <property type="entry name" value="AdoMet_MTases"/>
    <property type="match status" value="1"/>
</dbReference>
<dbReference type="Proteomes" id="UP000054383">
    <property type="component" value="Unassembled WGS sequence"/>
</dbReference>
<dbReference type="GO" id="GO:0032259">
    <property type="term" value="P:methylation"/>
    <property type="evidence" value="ECO:0007669"/>
    <property type="project" value="UniProtKB-KW"/>
</dbReference>
<keyword evidence="3" id="KW-0949">S-adenosyl-L-methionine</keyword>
<dbReference type="PROSITE" id="PS51683">
    <property type="entry name" value="SAM_OMT_II"/>
    <property type="match status" value="1"/>
</dbReference>
<evidence type="ECO:0000256" key="3">
    <source>
        <dbReference type="ARBA" id="ARBA00022691"/>
    </source>
</evidence>
<dbReference type="AlphaFoldDB" id="A0A0U1LLG0"/>
<dbReference type="PANTHER" id="PTHR43712">
    <property type="entry name" value="PUTATIVE (AFU_ORTHOLOGUE AFUA_4G14580)-RELATED"/>
    <property type="match status" value="1"/>
</dbReference>
<proteinExistence type="predicted"/>
<evidence type="ECO:0000256" key="2">
    <source>
        <dbReference type="ARBA" id="ARBA00022679"/>
    </source>
</evidence>
<dbReference type="OrthoDB" id="1606438at2759"/>
<feature type="domain" description="O-methyltransferase C-terminal" evidence="5">
    <location>
        <begin position="199"/>
        <end position="389"/>
    </location>
</feature>
<dbReference type="OMA" id="RHIFHAF"/>
<dbReference type="GO" id="GO:0008171">
    <property type="term" value="F:O-methyltransferase activity"/>
    <property type="evidence" value="ECO:0007669"/>
    <property type="project" value="InterPro"/>
</dbReference>
<protein>
    <submittedName>
        <fullName evidence="6">Sterigmatocystin 8-O-methyltransferase</fullName>
    </submittedName>
</protein>
<dbReference type="InterPro" id="IPR016461">
    <property type="entry name" value="COMT-like"/>
</dbReference>
<organism evidence="6 7">
    <name type="scientific">Talaromyces islandicus</name>
    <name type="common">Penicillium islandicum</name>
    <dbReference type="NCBI Taxonomy" id="28573"/>
    <lineage>
        <taxon>Eukaryota</taxon>
        <taxon>Fungi</taxon>
        <taxon>Dikarya</taxon>
        <taxon>Ascomycota</taxon>
        <taxon>Pezizomycotina</taxon>
        <taxon>Eurotiomycetes</taxon>
        <taxon>Eurotiomycetidae</taxon>
        <taxon>Eurotiales</taxon>
        <taxon>Trichocomaceae</taxon>
        <taxon>Talaromyces</taxon>
        <taxon>Talaromyces sect. Islandici</taxon>
    </lineage>
</organism>
<dbReference type="InterPro" id="IPR001077">
    <property type="entry name" value="COMT_C"/>
</dbReference>
<dbReference type="InterPro" id="IPR029063">
    <property type="entry name" value="SAM-dependent_MTases_sf"/>
</dbReference>
<accession>A0A0U1LLG0</accession>
<gene>
    <name evidence="6" type="ORF">PISL3812_01194</name>
</gene>
<keyword evidence="2 6" id="KW-0808">Transferase</keyword>
<dbReference type="EMBL" id="CVMT01000001">
    <property type="protein sequence ID" value="CRG83838.1"/>
    <property type="molecule type" value="Genomic_DNA"/>
</dbReference>
<feature type="region of interest" description="Disordered" evidence="4">
    <location>
        <begin position="25"/>
        <end position="49"/>
    </location>
</feature>
<sequence>MSTSRIIQLAQKISAQTAVLDSHLQKNGLPQPSFDQDGPTDAFKDGSPDVQQAKSDVREATIELRQLIEGPMNLLLPLNNLSPLVAVYRFKLASLVPMNSTISFGDLAGKSGLREHDVKRIVRYTSVYHRVFHEPKKGFVAHTAASKLLAENPVAGHLMGLTFDECWPAHNRAVDAIAQRSEEPNVSGYALANNTTLNTFQFFSENPSRAERFAAAMATTSTASLDALSTHFAWSELVPNSTVVDLGGSRGHVSIHLSRKFSQLHFIVQDLPEVVNGAADRLPEDVQGRIEFLAHDMFTKQPTQGADVYLLRYVLHDWPDKYCIEVLRKLIPSLKAGAKVVIQDHLLPEPGTMTLTQEMNMRSMDAIMLSLFNSREREVEEWEELFKTADSRFGGFTANRIGEHGSSGVISVEWIP</sequence>